<organism evidence="3 4">
    <name type="scientific">Prescottella agglutinans</name>
    <dbReference type="NCBI Taxonomy" id="1644129"/>
    <lineage>
        <taxon>Bacteria</taxon>
        <taxon>Bacillati</taxon>
        <taxon>Actinomycetota</taxon>
        <taxon>Actinomycetes</taxon>
        <taxon>Mycobacteriales</taxon>
        <taxon>Nocardiaceae</taxon>
        <taxon>Prescottella</taxon>
    </lineage>
</organism>
<name>A0ABT6M852_9NOCA</name>
<feature type="signal peptide" evidence="1">
    <location>
        <begin position="1"/>
        <end position="31"/>
    </location>
</feature>
<gene>
    <name evidence="3" type="ORF">M2280_001695</name>
</gene>
<reference evidence="3 4" key="1">
    <citation type="submission" date="2023-04" db="EMBL/GenBank/DDBJ databases">
        <title>Forest soil microbial communities from Buena Vista Peninsula, Colon Province, Panama.</title>
        <authorList>
            <person name="Bouskill N."/>
        </authorList>
    </citation>
    <scope>NUCLEOTIDE SEQUENCE [LARGE SCALE GENOMIC DNA]</scope>
    <source>
        <strain evidence="3 4">CFH S0262</strain>
    </source>
</reference>
<evidence type="ECO:0000313" key="4">
    <source>
        <dbReference type="Proteomes" id="UP001160334"/>
    </source>
</evidence>
<dbReference type="InterPro" id="IPR037460">
    <property type="entry name" value="SEST-like"/>
</dbReference>
<dbReference type="PANTHER" id="PTHR37981:SF1">
    <property type="entry name" value="SGNH HYDROLASE-TYPE ESTERASE DOMAIN-CONTAINING PROTEIN"/>
    <property type="match status" value="1"/>
</dbReference>
<feature type="chain" id="PRO_5046469393" evidence="1">
    <location>
        <begin position="32"/>
        <end position="294"/>
    </location>
</feature>
<sequence>MTTNSRDNLRRTVVAALTAALAATTPALALAAPASAQPGGIEYVNLGDSFSAGSGVFPVVSGLPPECWQSERNFAHIVAAELGYRLTDVSCGGAKTEDFYKPQYSGTGAQLDALSPATEVVTVMIGGNNNDTFAGAMASCIGAAVTNPGAYDPCKARYGDSLSEPVVSQTYPALVRALDDIHARASHARVFVVGYPWLMPPSDGCFQEPIAPGDVPYLRDLQATLNDAARRAAAETGTTFVDMAAVSEGMDSCGPVGQRWIEPMLFSAQLVPVHPNADGERALAREVINAIENR</sequence>
<comment type="caution">
    <text evidence="3">The sequence shown here is derived from an EMBL/GenBank/DDBJ whole genome shotgun (WGS) entry which is preliminary data.</text>
</comment>
<keyword evidence="4" id="KW-1185">Reference proteome</keyword>
<keyword evidence="1" id="KW-0732">Signal</keyword>
<dbReference type="CDD" id="cd01823">
    <property type="entry name" value="SEST_like"/>
    <property type="match status" value="1"/>
</dbReference>
<dbReference type="PROSITE" id="PS51318">
    <property type="entry name" value="TAT"/>
    <property type="match status" value="1"/>
</dbReference>
<dbReference type="Proteomes" id="UP001160334">
    <property type="component" value="Unassembled WGS sequence"/>
</dbReference>
<evidence type="ECO:0000313" key="3">
    <source>
        <dbReference type="EMBL" id="MDH6280483.1"/>
    </source>
</evidence>
<evidence type="ECO:0000259" key="2">
    <source>
        <dbReference type="Pfam" id="PF13472"/>
    </source>
</evidence>
<protein>
    <submittedName>
        <fullName evidence="3">Lysophospholipase L1-like esterase</fullName>
    </submittedName>
</protein>
<dbReference type="InterPro" id="IPR013830">
    <property type="entry name" value="SGNH_hydro"/>
</dbReference>
<dbReference type="Pfam" id="PF13472">
    <property type="entry name" value="Lipase_GDSL_2"/>
    <property type="match status" value="1"/>
</dbReference>
<dbReference type="Gene3D" id="3.40.50.1110">
    <property type="entry name" value="SGNH hydrolase"/>
    <property type="match status" value="1"/>
</dbReference>
<accession>A0ABT6M852</accession>
<evidence type="ECO:0000256" key="1">
    <source>
        <dbReference type="SAM" id="SignalP"/>
    </source>
</evidence>
<proteinExistence type="predicted"/>
<dbReference type="InterPro" id="IPR036514">
    <property type="entry name" value="SGNH_hydro_sf"/>
</dbReference>
<dbReference type="RefSeq" id="WP_280759811.1">
    <property type="nucleotide sequence ID" value="NZ_JARXVC010000003.1"/>
</dbReference>
<dbReference type="SUPFAM" id="SSF52266">
    <property type="entry name" value="SGNH hydrolase"/>
    <property type="match status" value="1"/>
</dbReference>
<dbReference type="EMBL" id="JARXVC010000003">
    <property type="protein sequence ID" value="MDH6280483.1"/>
    <property type="molecule type" value="Genomic_DNA"/>
</dbReference>
<feature type="domain" description="SGNH hydrolase-type esterase" evidence="2">
    <location>
        <begin position="46"/>
        <end position="282"/>
    </location>
</feature>
<dbReference type="InterPro" id="IPR006311">
    <property type="entry name" value="TAT_signal"/>
</dbReference>
<dbReference type="PANTHER" id="PTHR37981">
    <property type="entry name" value="LIPASE 2"/>
    <property type="match status" value="1"/>
</dbReference>